<organism evidence="1 2">
    <name type="scientific">Mycena albidolilacea</name>
    <dbReference type="NCBI Taxonomy" id="1033008"/>
    <lineage>
        <taxon>Eukaryota</taxon>
        <taxon>Fungi</taxon>
        <taxon>Dikarya</taxon>
        <taxon>Basidiomycota</taxon>
        <taxon>Agaricomycotina</taxon>
        <taxon>Agaricomycetes</taxon>
        <taxon>Agaricomycetidae</taxon>
        <taxon>Agaricales</taxon>
        <taxon>Marasmiineae</taxon>
        <taxon>Mycenaceae</taxon>
        <taxon>Mycena</taxon>
    </lineage>
</organism>
<sequence>MAGYVLVLFQRLRWHPLQLVEPPPAIFLTCGKGKYKQSEGLVKFLIEHEDNTFYQNTAEAVNILSELGMCYWEAVGGTCIIFSRLVSGDGVEEEVWFHPRIGTELSGGACFTSNMVVGKLGAC</sequence>
<reference evidence="1" key="1">
    <citation type="submission" date="2023-03" db="EMBL/GenBank/DDBJ databases">
        <title>Massive genome expansion in bonnet fungi (Mycena s.s.) driven by repeated elements and novel gene families across ecological guilds.</title>
        <authorList>
            <consortium name="Lawrence Berkeley National Laboratory"/>
            <person name="Harder C.B."/>
            <person name="Miyauchi S."/>
            <person name="Viragh M."/>
            <person name="Kuo A."/>
            <person name="Thoen E."/>
            <person name="Andreopoulos B."/>
            <person name="Lu D."/>
            <person name="Skrede I."/>
            <person name="Drula E."/>
            <person name="Henrissat B."/>
            <person name="Morin E."/>
            <person name="Kohler A."/>
            <person name="Barry K."/>
            <person name="LaButti K."/>
            <person name="Morin E."/>
            <person name="Salamov A."/>
            <person name="Lipzen A."/>
            <person name="Mereny Z."/>
            <person name="Hegedus B."/>
            <person name="Baldrian P."/>
            <person name="Stursova M."/>
            <person name="Weitz H."/>
            <person name="Taylor A."/>
            <person name="Grigoriev I.V."/>
            <person name="Nagy L.G."/>
            <person name="Martin F."/>
            <person name="Kauserud H."/>
        </authorList>
    </citation>
    <scope>NUCLEOTIDE SEQUENCE</scope>
    <source>
        <strain evidence="1">CBHHK002</strain>
    </source>
</reference>
<comment type="caution">
    <text evidence="1">The sequence shown here is derived from an EMBL/GenBank/DDBJ whole genome shotgun (WGS) entry which is preliminary data.</text>
</comment>
<accession>A0AAD7F675</accession>
<dbReference type="Proteomes" id="UP001218218">
    <property type="component" value="Unassembled WGS sequence"/>
</dbReference>
<evidence type="ECO:0000313" key="1">
    <source>
        <dbReference type="EMBL" id="KAJ7367370.1"/>
    </source>
</evidence>
<dbReference type="AlphaFoldDB" id="A0AAD7F675"/>
<evidence type="ECO:0000313" key="2">
    <source>
        <dbReference type="Proteomes" id="UP001218218"/>
    </source>
</evidence>
<gene>
    <name evidence="1" type="ORF">DFH08DRAFT_798168</name>
</gene>
<dbReference type="EMBL" id="JARIHO010000002">
    <property type="protein sequence ID" value="KAJ7367370.1"/>
    <property type="molecule type" value="Genomic_DNA"/>
</dbReference>
<protein>
    <submittedName>
        <fullName evidence="1">Uncharacterized protein</fullName>
    </submittedName>
</protein>
<proteinExistence type="predicted"/>
<keyword evidence="2" id="KW-1185">Reference proteome</keyword>
<name>A0AAD7F675_9AGAR</name>